<keyword evidence="2" id="KW-0963">Cytoplasm</keyword>
<feature type="domain" description="ENTH" evidence="4">
    <location>
        <begin position="1"/>
        <end position="159"/>
    </location>
</feature>
<dbReference type="GO" id="GO:0072583">
    <property type="term" value="P:clathrin-dependent endocytosis"/>
    <property type="evidence" value="ECO:0007669"/>
    <property type="project" value="InterPro"/>
</dbReference>
<organism evidence="5 6">
    <name type="scientific">Ascobolus immersus RN42</name>
    <dbReference type="NCBI Taxonomy" id="1160509"/>
    <lineage>
        <taxon>Eukaryota</taxon>
        <taxon>Fungi</taxon>
        <taxon>Dikarya</taxon>
        <taxon>Ascomycota</taxon>
        <taxon>Pezizomycotina</taxon>
        <taxon>Pezizomycetes</taxon>
        <taxon>Pezizales</taxon>
        <taxon>Ascobolaceae</taxon>
        <taxon>Ascobolus</taxon>
    </lineage>
</organism>
<keyword evidence="6" id="KW-1185">Reference proteome</keyword>
<evidence type="ECO:0000259" key="4">
    <source>
        <dbReference type="PROSITE" id="PS50942"/>
    </source>
</evidence>
<feature type="region of interest" description="Disordered" evidence="3">
    <location>
        <begin position="443"/>
        <end position="565"/>
    </location>
</feature>
<evidence type="ECO:0000313" key="5">
    <source>
        <dbReference type="EMBL" id="RPA83423.1"/>
    </source>
</evidence>
<dbReference type="Proteomes" id="UP000275078">
    <property type="component" value="Unassembled WGS sequence"/>
</dbReference>
<feature type="compositionally biased region" description="Low complexity" evidence="3">
    <location>
        <begin position="618"/>
        <end position="641"/>
    </location>
</feature>
<dbReference type="GO" id="GO:0005545">
    <property type="term" value="F:1-phosphatidylinositol binding"/>
    <property type="evidence" value="ECO:0007669"/>
    <property type="project" value="InterPro"/>
</dbReference>
<dbReference type="SUPFAM" id="SSF48464">
    <property type="entry name" value="ENTH/VHS domain"/>
    <property type="match status" value="1"/>
</dbReference>
<feature type="compositionally biased region" description="Low complexity" evidence="3">
    <location>
        <begin position="339"/>
        <end position="348"/>
    </location>
</feature>
<dbReference type="OrthoDB" id="44015at2759"/>
<dbReference type="GO" id="GO:0005905">
    <property type="term" value="C:clathrin-coated pit"/>
    <property type="evidence" value="ECO:0007669"/>
    <property type="project" value="TreeGrafter"/>
</dbReference>
<name>A0A3N4IBF9_ASCIM</name>
<dbReference type="GO" id="GO:0048268">
    <property type="term" value="P:clathrin coat assembly"/>
    <property type="evidence" value="ECO:0007669"/>
    <property type="project" value="InterPro"/>
</dbReference>
<dbReference type="GO" id="GO:0005546">
    <property type="term" value="F:phosphatidylinositol-4,5-bisphosphate binding"/>
    <property type="evidence" value="ECO:0007669"/>
    <property type="project" value="TreeGrafter"/>
</dbReference>
<dbReference type="GO" id="GO:0006900">
    <property type="term" value="P:vesicle budding from membrane"/>
    <property type="evidence" value="ECO:0007669"/>
    <property type="project" value="TreeGrafter"/>
</dbReference>
<dbReference type="GO" id="GO:0030136">
    <property type="term" value="C:clathrin-coated vesicle"/>
    <property type="evidence" value="ECO:0007669"/>
    <property type="project" value="InterPro"/>
</dbReference>
<dbReference type="Gene3D" id="1.20.58.150">
    <property type="entry name" value="ANTH domain"/>
    <property type="match status" value="1"/>
</dbReference>
<feature type="compositionally biased region" description="Polar residues" evidence="3">
    <location>
        <begin position="584"/>
        <end position="611"/>
    </location>
</feature>
<dbReference type="GO" id="GO:0000149">
    <property type="term" value="F:SNARE binding"/>
    <property type="evidence" value="ECO:0007669"/>
    <property type="project" value="TreeGrafter"/>
</dbReference>
<dbReference type="AlphaFoldDB" id="A0A3N4IBF9"/>
<dbReference type="InterPro" id="IPR013809">
    <property type="entry name" value="ENTH"/>
</dbReference>
<dbReference type="SMART" id="SM00273">
    <property type="entry name" value="ENTH"/>
    <property type="match status" value="1"/>
</dbReference>
<feature type="compositionally biased region" description="Pro residues" evidence="3">
    <location>
        <begin position="349"/>
        <end position="361"/>
    </location>
</feature>
<dbReference type="InterPro" id="IPR011417">
    <property type="entry name" value="ANTH_dom"/>
</dbReference>
<evidence type="ECO:0000313" key="6">
    <source>
        <dbReference type="Proteomes" id="UP000275078"/>
    </source>
</evidence>
<feature type="compositionally biased region" description="Low complexity" evidence="3">
    <location>
        <begin position="453"/>
        <end position="514"/>
    </location>
</feature>
<dbReference type="PANTHER" id="PTHR22951:SF5">
    <property type="entry name" value="PHOSPHATIDYLINOSITOL-BINDING CLATHRIN ASSEMBLY PROTEIN LAP"/>
    <property type="match status" value="1"/>
</dbReference>
<dbReference type="PANTHER" id="PTHR22951">
    <property type="entry name" value="CLATHRIN ASSEMBLY PROTEIN"/>
    <property type="match status" value="1"/>
</dbReference>
<comment type="subcellular location">
    <subcellularLocation>
        <location evidence="1">Cytoplasm</location>
    </subcellularLocation>
</comment>
<dbReference type="InterPro" id="IPR008942">
    <property type="entry name" value="ENTH_VHS"/>
</dbReference>
<dbReference type="STRING" id="1160509.A0A3N4IBF9"/>
<evidence type="ECO:0000256" key="2">
    <source>
        <dbReference type="ARBA" id="ARBA00022490"/>
    </source>
</evidence>
<evidence type="ECO:0000256" key="3">
    <source>
        <dbReference type="SAM" id="MobiDB-lite"/>
    </source>
</evidence>
<dbReference type="CDD" id="cd16988">
    <property type="entry name" value="ANTH_N_YAP180"/>
    <property type="match status" value="1"/>
</dbReference>
<accession>A0A3N4IBF9</accession>
<feature type="compositionally biased region" description="Polar residues" evidence="3">
    <location>
        <begin position="532"/>
        <end position="563"/>
    </location>
</feature>
<dbReference type="InterPro" id="IPR045192">
    <property type="entry name" value="AP180-like"/>
</dbReference>
<feature type="compositionally biased region" description="Polar residues" evidence="3">
    <location>
        <begin position="702"/>
        <end position="716"/>
    </location>
</feature>
<dbReference type="GO" id="GO:0032050">
    <property type="term" value="F:clathrin heavy chain binding"/>
    <property type="evidence" value="ECO:0007669"/>
    <property type="project" value="TreeGrafter"/>
</dbReference>
<gene>
    <name evidence="5" type="ORF">BJ508DRAFT_65619</name>
</gene>
<proteinExistence type="predicted"/>
<dbReference type="SUPFAM" id="SSF89009">
    <property type="entry name" value="GAT-like domain"/>
    <property type="match status" value="1"/>
</dbReference>
<feature type="compositionally biased region" description="Pro residues" evidence="3">
    <location>
        <begin position="329"/>
        <end position="338"/>
    </location>
</feature>
<dbReference type="Gene3D" id="1.25.40.90">
    <property type="match status" value="1"/>
</dbReference>
<reference evidence="5 6" key="1">
    <citation type="journal article" date="2018" name="Nat. Ecol. Evol.">
        <title>Pezizomycetes genomes reveal the molecular basis of ectomycorrhizal truffle lifestyle.</title>
        <authorList>
            <person name="Murat C."/>
            <person name="Payen T."/>
            <person name="Noel B."/>
            <person name="Kuo A."/>
            <person name="Morin E."/>
            <person name="Chen J."/>
            <person name="Kohler A."/>
            <person name="Krizsan K."/>
            <person name="Balestrini R."/>
            <person name="Da Silva C."/>
            <person name="Montanini B."/>
            <person name="Hainaut M."/>
            <person name="Levati E."/>
            <person name="Barry K.W."/>
            <person name="Belfiori B."/>
            <person name="Cichocki N."/>
            <person name="Clum A."/>
            <person name="Dockter R.B."/>
            <person name="Fauchery L."/>
            <person name="Guy J."/>
            <person name="Iotti M."/>
            <person name="Le Tacon F."/>
            <person name="Lindquist E.A."/>
            <person name="Lipzen A."/>
            <person name="Malagnac F."/>
            <person name="Mello A."/>
            <person name="Molinier V."/>
            <person name="Miyauchi S."/>
            <person name="Poulain J."/>
            <person name="Riccioni C."/>
            <person name="Rubini A."/>
            <person name="Sitrit Y."/>
            <person name="Splivallo R."/>
            <person name="Traeger S."/>
            <person name="Wang M."/>
            <person name="Zifcakova L."/>
            <person name="Wipf D."/>
            <person name="Zambonelli A."/>
            <person name="Paolocci F."/>
            <person name="Nowrousian M."/>
            <person name="Ottonello S."/>
            <person name="Baldrian P."/>
            <person name="Spatafora J.W."/>
            <person name="Henrissat B."/>
            <person name="Nagy L.G."/>
            <person name="Aury J.M."/>
            <person name="Wincker P."/>
            <person name="Grigoriev I.V."/>
            <person name="Bonfante P."/>
            <person name="Martin F.M."/>
        </authorList>
    </citation>
    <scope>NUCLEOTIDE SEQUENCE [LARGE SCALE GENOMIC DNA]</scope>
    <source>
        <strain evidence="5 6">RN42</strain>
    </source>
</reference>
<evidence type="ECO:0000256" key="1">
    <source>
        <dbReference type="ARBA" id="ARBA00004496"/>
    </source>
</evidence>
<dbReference type="InterPro" id="IPR014712">
    <property type="entry name" value="ANTH_dom_sf"/>
</dbReference>
<feature type="compositionally biased region" description="Low complexity" evidence="3">
    <location>
        <begin position="651"/>
        <end position="662"/>
    </location>
</feature>
<feature type="region of interest" description="Disordered" evidence="3">
    <location>
        <begin position="310"/>
        <end position="366"/>
    </location>
</feature>
<sequence length="716" mass="78724">MSHSFEKSVKGATKIKLAAPKSKYVEHILVATHAGEHGIGEVFRALNSRLRDPHWTVRHHNIVVFKALIIIHLMMREGEHDVTLNYVRKHPRTIAISSYSDGASPLQRRPSLSQRWRRRKSTDGKLTFAAAQQHGGNIQRYAQYLLERARAYGEVQVDFVRDGEGRLRKLTVDKGLLREVENVQKQLEALLACRFREDEVDNEIALTAFRLLVMDLLVFFHVVNEGVINVLEHYFEMSKVDAERALGIYKKFTEQTEKCIEFLQTARRLETHTRLSIPNNIKHAPTSLLSALEEYLKDPDFELNRKQYLQQQREKSGKGPAVPSKTGSPAPPPKPSRPPATEAIAPPTTSGPPPSQQPSGPPADLIDFFDSLDKEQTTVFPATPLVQAPVGMVAVGYGQQPDFSQAQQYSTYQTTGAPQQYAMPQPQQLQQDPTAATQLQPQFTGVGFGGYTPSNQSAVSAPPVPSLPQQYQQQQMQQQQMPQQQQQFIQQPQPQLPIQQFASLSVSQPASSLSTGATGHNPFRQSMMPPTASGNSTFSAPGQPTKSTNPFKQSQSPTASTFPAQQSPMYAASYSAAAPAPVLQQPTISPQPTLQRPTTSGGNPFRPQTASAPPMPSMPQQFPQQQQQFVQQQVGMQPMQSLPISTGGSGSTLSVSSAATGTNPFRASQMPKPLAPGGGWEQQQDPLRGLGQMETIPVFPRSTGQPQQQANGQGWA</sequence>
<dbReference type="EMBL" id="ML119664">
    <property type="protein sequence ID" value="RPA83423.1"/>
    <property type="molecule type" value="Genomic_DNA"/>
</dbReference>
<dbReference type="PROSITE" id="PS50942">
    <property type="entry name" value="ENTH"/>
    <property type="match status" value="1"/>
</dbReference>
<dbReference type="Pfam" id="PF07651">
    <property type="entry name" value="ANTH"/>
    <property type="match status" value="1"/>
</dbReference>
<dbReference type="FunFam" id="1.20.58.150:FF:000004">
    <property type="entry name" value="ENTH domain protein"/>
    <property type="match status" value="1"/>
</dbReference>
<protein>
    <submittedName>
        <fullName evidence="5">ANTH-domain-containing protein</fullName>
    </submittedName>
</protein>
<feature type="region of interest" description="Disordered" evidence="3">
    <location>
        <begin position="581"/>
        <end position="716"/>
    </location>
</feature>